<keyword evidence="2" id="KW-1185">Reference proteome</keyword>
<evidence type="ECO:0000313" key="1">
    <source>
        <dbReference type="EMBL" id="PWV74385.1"/>
    </source>
</evidence>
<gene>
    <name evidence="1" type="ORF">DFR69_106196</name>
</gene>
<name>A0A317NGU2_9NOCA</name>
<dbReference type="Proteomes" id="UP000246410">
    <property type="component" value="Unassembled WGS sequence"/>
</dbReference>
<evidence type="ECO:0008006" key="3">
    <source>
        <dbReference type="Google" id="ProtNLM"/>
    </source>
</evidence>
<protein>
    <recommendedName>
        <fullName evidence="3">Amidoligase enzyme</fullName>
    </recommendedName>
</protein>
<comment type="caution">
    <text evidence="1">The sequence shown here is derived from an EMBL/GenBank/DDBJ whole genome shotgun (WGS) entry which is preliminary data.</text>
</comment>
<dbReference type="AlphaFoldDB" id="A0A317NGU2"/>
<dbReference type="RefSeq" id="WP_244198340.1">
    <property type="nucleotide sequence ID" value="NZ_QGTL01000006.1"/>
</dbReference>
<accession>A0A317NGU2</accession>
<organism evidence="1 2">
    <name type="scientific">Nocardia neocaledoniensis</name>
    <dbReference type="NCBI Taxonomy" id="236511"/>
    <lineage>
        <taxon>Bacteria</taxon>
        <taxon>Bacillati</taxon>
        <taxon>Actinomycetota</taxon>
        <taxon>Actinomycetes</taxon>
        <taxon>Mycobacteriales</taxon>
        <taxon>Nocardiaceae</taxon>
        <taxon>Nocardia</taxon>
    </lineage>
</organism>
<reference evidence="1 2" key="1">
    <citation type="submission" date="2018-05" db="EMBL/GenBank/DDBJ databases">
        <title>Genomic Encyclopedia of Type Strains, Phase IV (KMG-IV): sequencing the most valuable type-strain genomes for metagenomic binning, comparative biology and taxonomic classification.</title>
        <authorList>
            <person name="Goeker M."/>
        </authorList>
    </citation>
    <scope>NUCLEOTIDE SEQUENCE [LARGE SCALE GENOMIC DNA]</scope>
    <source>
        <strain evidence="1 2">DSM 44717</strain>
    </source>
</reference>
<evidence type="ECO:0000313" key="2">
    <source>
        <dbReference type="Proteomes" id="UP000246410"/>
    </source>
</evidence>
<proteinExistence type="predicted"/>
<dbReference type="EMBL" id="QGTL01000006">
    <property type="protein sequence ID" value="PWV74385.1"/>
    <property type="molecule type" value="Genomic_DNA"/>
</dbReference>
<sequence>MPTPVLAEPACGQCRTPTPAADLVDIADTDGVCSDCRAEWSECPQCRSSVRDLVEVISGHDVCSSCAQDYLRCGDCQARTARSYTTDDEVEVCEPCADEYRECDTCVTLVPFGTDQCSDCRSEHHPAIFDYFYKPTPVFHGDGPLYLGLELEIRATREGFTDAVDTAVTALGDLAYLKQDGSITCGFELVTHPMTYHYAISEFPWSLLGRLRLLGCHTDDEVGIHIHLSRDGFDSPAHIYRWMKFIHRNQSEVTTLARRDSTWAQFSPAARQRCREFARGSHRGFGRQQAINVYPEDTFELRVFASSLTPRQVQAALAFAHASVEYTRTLRSREVARYRGWEWSTFATWVAAHPDYAPLTIEFTQLGIDGHHARAS</sequence>